<keyword evidence="1" id="KW-0472">Membrane</keyword>
<feature type="transmembrane region" description="Helical" evidence="1">
    <location>
        <begin position="80"/>
        <end position="101"/>
    </location>
</feature>
<dbReference type="STRING" id="36745.CLSAP_43940"/>
<reference evidence="2 3" key="1">
    <citation type="submission" date="2013-02" db="EMBL/GenBank/DDBJ databases">
        <title>Genome sequence of Clostridium saccharoperbutylacetonicum N1-4(HMT).</title>
        <authorList>
            <person name="Poehlein A."/>
            <person name="Daniel R."/>
        </authorList>
    </citation>
    <scope>NUCLEOTIDE SEQUENCE [LARGE SCALE GENOMIC DNA]</scope>
    <source>
        <strain evidence="3">N1-4(HMT)</strain>
    </source>
</reference>
<feature type="transmembrane region" description="Helical" evidence="1">
    <location>
        <begin position="150"/>
        <end position="169"/>
    </location>
</feature>
<name>M1N4K4_9CLOT</name>
<dbReference type="InterPro" id="IPR025699">
    <property type="entry name" value="ABC2_memb-like"/>
</dbReference>
<keyword evidence="3" id="KW-1185">Reference proteome</keyword>
<dbReference type="RefSeq" id="WP_015394688.1">
    <property type="nucleotide sequence ID" value="NC_020291.1"/>
</dbReference>
<dbReference type="Pfam" id="PF13346">
    <property type="entry name" value="ABC2_membrane_5"/>
    <property type="match status" value="1"/>
</dbReference>
<keyword evidence="1" id="KW-1133">Transmembrane helix</keyword>
<evidence type="ECO:0000313" key="3">
    <source>
        <dbReference type="Proteomes" id="UP000011728"/>
    </source>
</evidence>
<dbReference type="OrthoDB" id="1696644at2"/>
<dbReference type="EMBL" id="CP004121">
    <property type="protein sequence ID" value="AGF58377.1"/>
    <property type="molecule type" value="Genomic_DNA"/>
</dbReference>
<organism evidence="2 3">
    <name type="scientific">Clostridium saccharoperbutylacetonicum N1-4(HMT)</name>
    <dbReference type="NCBI Taxonomy" id="931276"/>
    <lineage>
        <taxon>Bacteria</taxon>
        <taxon>Bacillati</taxon>
        <taxon>Bacillota</taxon>
        <taxon>Clostridia</taxon>
        <taxon>Eubacteriales</taxon>
        <taxon>Clostridiaceae</taxon>
        <taxon>Clostridium</taxon>
    </lineage>
</organism>
<feature type="transmembrane region" description="Helical" evidence="1">
    <location>
        <begin position="44"/>
        <end position="59"/>
    </location>
</feature>
<dbReference type="HOGENOM" id="CLU_1233288_0_0_9"/>
<sequence length="224" mass="25987">MREAVNCFKFDMRIMKAKMQYIYLILIPIFTFIMMKYIDIGLAAFMFFVILYIGIPFANENGDKLENIYSLLPNKYSSIVWGRFMYLILTLVITICILGGTSLYCFNFNSPELLFVTELIIVVNISIILMCISYPLYYEAQKSKRDVIKTALLIIASLAILSFIIFIPIEMKEAGLRYSNQLNSIGNLIINNKKSFIVLELLSIGFICYLSYKVSCWIFYRKEV</sequence>
<accession>M1N4K4</accession>
<gene>
    <name evidence="2" type="primary">pilE</name>
    <name evidence="2" type="ORF">Cspa_c46240</name>
</gene>
<feature type="transmembrane region" description="Helical" evidence="1">
    <location>
        <begin position="196"/>
        <end position="220"/>
    </location>
</feature>
<feature type="transmembrane region" description="Helical" evidence="1">
    <location>
        <begin position="113"/>
        <end position="138"/>
    </location>
</feature>
<dbReference type="PATRIC" id="fig|931276.5.peg.4660"/>
<feature type="transmembrane region" description="Helical" evidence="1">
    <location>
        <begin position="21"/>
        <end position="38"/>
    </location>
</feature>
<dbReference type="Proteomes" id="UP000011728">
    <property type="component" value="Chromosome"/>
</dbReference>
<evidence type="ECO:0000313" key="2">
    <source>
        <dbReference type="EMBL" id="AGF58377.1"/>
    </source>
</evidence>
<proteinExistence type="predicted"/>
<evidence type="ECO:0000256" key="1">
    <source>
        <dbReference type="SAM" id="Phobius"/>
    </source>
</evidence>
<dbReference type="AlphaFoldDB" id="M1N4K4"/>
<keyword evidence="1" id="KW-0812">Transmembrane</keyword>
<dbReference type="KEGG" id="csr:Cspa_c46240"/>
<protein>
    <submittedName>
        <fullName evidence="2">Tfp pilus assembly protein PilE</fullName>
    </submittedName>
</protein>